<dbReference type="KEGG" id="tmb:Thimo_1133"/>
<dbReference type="HOGENOM" id="CLU_027551_0_1_6"/>
<dbReference type="Proteomes" id="UP000010816">
    <property type="component" value="Chromosome"/>
</dbReference>
<reference evidence="3 4" key="1">
    <citation type="submission" date="2011-09" db="EMBL/GenBank/DDBJ databases">
        <title>Complete sequence of chromosome of Thioflavicoccus mobilis 8321.</title>
        <authorList>
            <consortium name="US DOE Joint Genome Institute"/>
            <person name="Lucas S."/>
            <person name="Han J."/>
            <person name="Lapidus A."/>
            <person name="Cheng J.-F."/>
            <person name="Goodwin L."/>
            <person name="Pitluck S."/>
            <person name="Peters L."/>
            <person name="Ovchinnikova G."/>
            <person name="Lu M."/>
            <person name="Detter J.C."/>
            <person name="Han C."/>
            <person name="Tapia R."/>
            <person name="Land M."/>
            <person name="Hauser L."/>
            <person name="Kyrpides N."/>
            <person name="Ivanova N."/>
            <person name="Pagani I."/>
            <person name="Vogl K."/>
            <person name="Liu Z."/>
            <person name="Imhoff J."/>
            <person name="Thiel V."/>
            <person name="Frigaard N.-U."/>
            <person name="Bryant D."/>
            <person name="Woyke T."/>
        </authorList>
    </citation>
    <scope>NUCLEOTIDE SEQUENCE [LARGE SCALE GENOMIC DNA]</scope>
    <source>
        <strain evidence="3 4">8321</strain>
    </source>
</reference>
<dbReference type="GO" id="GO:0005576">
    <property type="term" value="C:extracellular region"/>
    <property type="evidence" value="ECO:0007669"/>
    <property type="project" value="InterPro"/>
</dbReference>
<evidence type="ECO:0000313" key="3">
    <source>
        <dbReference type="EMBL" id="AGA89935.1"/>
    </source>
</evidence>
<organism evidence="3 4">
    <name type="scientific">Thioflavicoccus mobilis 8321</name>
    <dbReference type="NCBI Taxonomy" id="765912"/>
    <lineage>
        <taxon>Bacteria</taxon>
        <taxon>Pseudomonadati</taxon>
        <taxon>Pseudomonadota</taxon>
        <taxon>Gammaproteobacteria</taxon>
        <taxon>Chromatiales</taxon>
        <taxon>Chromatiaceae</taxon>
        <taxon>Thioflavicoccus</taxon>
    </lineage>
</organism>
<dbReference type="eggNOG" id="COG3509">
    <property type="taxonomic scope" value="Bacteria"/>
</dbReference>
<dbReference type="InterPro" id="IPR050955">
    <property type="entry name" value="Plant_Biomass_Hydrol_Est"/>
</dbReference>
<sequence length="303" mass="31418">MRDSRSPPEAVGRAVAGSFTGSAGSRAYRLYVPAGRGGAAHALIVMLHGCRQDPEDFAIGTRMPALAGSVGAFVLYPGQSLAVQSSGCWRWFDEGHQRRGAGEPLLIAEMTRAVIAEHPIDPAQVYVAGLSAGGAMTAILAVAYPDLYAAAGVHSAPLFFAAPNAAVSYELLGKGATAPCSEFGPVAPIIVFHGDCDGVVPAFHGGRIIAWVCAERSGGAAPAAVMGQDRRIVVEPGRVPGGFAFTRTLYLDVAGRPEAEQWLIHGAGHAWSGGDPAGSYTEPRGPDASSEMLRFFGQFRGSG</sequence>
<name>L0GX39_9GAMM</name>
<dbReference type="STRING" id="765912.Thimo_1133"/>
<accession>L0GX39</accession>
<dbReference type="PANTHER" id="PTHR43037">
    <property type="entry name" value="UNNAMED PRODUCT-RELATED"/>
    <property type="match status" value="1"/>
</dbReference>
<keyword evidence="4" id="KW-1185">Reference proteome</keyword>
<dbReference type="SUPFAM" id="SSF53474">
    <property type="entry name" value="alpha/beta-Hydrolases"/>
    <property type="match status" value="1"/>
</dbReference>
<keyword evidence="1" id="KW-0732">Signal</keyword>
<dbReference type="Pfam" id="PF10503">
    <property type="entry name" value="Esterase_PHB"/>
    <property type="match status" value="1"/>
</dbReference>
<evidence type="ECO:0000256" key="1">
    <source>
        <dbReference type="ARBA" id="ARBA00022729"/>
    </source>
</evidence>
<dbReference type="NCBIfam" id="TIGR01840">
    <property type="entry name" value="esterase_phb"/>
    <property type="match status" value="1"/>
</dbReference>
<evidence type="ECO:0000256" key="2">
    <source>
        <dbReference type="ARBA" id="ARBA00022801"/>
    </source>
</evidence>
<dbReference type="RefSeq" id="WP_015280079.1">
    <property type="nucleotide sequence ID" value="NC_019940.1"/>
</dbReference>
<proteinExistence type="predicted"/>
<evidence type="ECO:0000313" key="4">
    <source>
        <dbReference type="Proteomes" id="UP000010816"/>
    </source>
</evidence>
<dbReference type="GO" id="GO:0016787">
    <property type="term" value="F:hydrolase activity"/>
    <property type="evidence" value="ECO:0007669"/>
    <property type="project" value="UniProtKB-KW"/>
</dbReference>
<dbReference type="PATRIC" id="fig|765912.4.peg.1096"/>
<gene>
    <name evidence="3" type="ORF">Thimo_1133</name>
</gene>
<protein>
    <submittedName>
        <fullName evidence="3">Esterase, PHB depolymerase family</fullName>
    </submittedName>
</protein>
<dbReference type="InterPro" id="IPR029058">
    <property type="entry name" value="AB_hydrolase_fold"/>
</dbReference>
<keyword evidence="2" id="KW-0378">Hydrolase</keyword>
<dbReference type="EMBL" id="CP003051">
    <property type="protein sequence ID" value="AGA89935.1"/>
    <property type="molecule type" value="Genomic_DNA"/>
</dbReference>
<dbReference type="AlphaFoldDB" id="L0GX39"/>
<dbReference type="Gene3D" id="3.40.50.1820">
    <property type="entry name" value="alpha/beta hydrolase"/>
    <property type="match status" value="1"/>
</dbReference>
<dbReference type="OrthoDB" id="5291933at2"/>
<dbReference type="PANTHER" id="PTHR43037:SF1">
    <property type="entry name" value="BLL1128 PROTEIN"/>
    <property type="match status" value="1"/>
</dbReference>
<dbReference type="InterPro" id="IPR010126">
    <property type="entry name" value="Esterase_phb"/>
</dbReference>